<dbReference type="Proteomes" id="UP001159428">
    <property type="component" value="Unassembled WGS sequence"/>
</dbReference>
<proteinExistence type="predicted"/>
<dbReference type="EMBL" id="CALNXJ010000001">
    <property type="protein sequence ID" value="CAH3031721.1"/>
    <property type="molecule type" value="Genomic_DNA"/>
</dbReference>
<organism evidence="1 2">
    <name type="scientific">Pocillopora meandrina</name>
    <dbReference type="NCBI Taxonomy" id="46732"/>
    <lineage>
        <taxon>Eukaryota</taxon>
        <taxon>Metazoa</taxon>
        <taxon>Cnidaria</taxon>
        <taxon>Anthozoa</taxon>
        <taxon>Hexacorallia</taxon>
        <taxon>Scleractinia</taxon>
        <taxon>Astrocoeniina</taxon>
        <taxon>Pocilloporidae</taxon>
        <taxon>Pocillopora</taxon>
    </lineage>
</organism>
<evidence type="ECO:0000313" key="1">
    <source>
        <dbReference type="EMBL" id="CAH3031721.1"/>
    </source>
</evidence>
<comment type="caution">
    <text evidence="1">The sequence shown here is derived from an EMBL/GenBank/DDBJ whole genome shotgun (WGS) entry which is preliminary data.</text>
</comment>
<keyword evidence="2" id="KW-1185">Reference proteome</keyword>
<accession>A0AAU9VNE1</accession>
<name>A0AAU9VNE1_9CNID</name>
<protein>
    <submittedName>
        <fullName evidence="1">Uncharacterized protein</fullName>
    </submittedName>
</protein>
<sequence length="95" mass="11086">MELLDLQSSCSQIFSRLHQVFPYLSPQEMAELDIFWPKNLSKVSSIRRGRRQETISRPIYCRKKQKNRKQIIVYDTGLVVNSSFPHLEASSDSKV</sequence>
<evidence type="ECO:0000313" key="2">
    <source>
        <dbReference type="Proteomes" id="UP001159428"/>
    </source>
</evidence>
<dbReference type="AlphaFoldDB" id="A0AAU9VNE1"/>
<reference evidence="1 2" key="1">
    <citation type="submission" date="2022-05" db="EMBL/GenBank/DDBJ databases">
        <authorList>
            <consortium name="Genoscope - CEA"/>
            <person name="William W."/>
        </authorList>
    </citation>
    <scope>NUCLEOTIDE SEQUENCE [LARGE SCALE GENOMIC DNA]</scope>
</reference>
<gene>
    <name evidence="1" type="ORF">PMEA_00000498</name>
</gene>